<accession>A0A397S6L3</accession>
<dbReference type="Proteomes" id="UP000265703">
    <property type="component" value="Unassembled WGS sequence"/>
</dbReference>
<protein>
    <submittedName>
        <fullName evidence="2">Uncharacterized protein</fullName>
    </submittedName>
</protein>
<evidence type="ECO:0000313" key="2">
    <source>
        <dbReference type="EMBL" id="RIA81132.1"/>
    </source>
</evidence>
<evidence type="ECO:0000256" key="1">
    <source>
        <dbReference type="SAM" id="MobiDB-lite"/>
    </source>
</evidence>
<reference evidence="2 3" key="1">
    <citation type="submission" date="2018-06" db="EMBL/GenBank/DDBJ databases">
        <title>Comparative genomics reveals the genomic features of Rhizophagus irregularis, R. cerebriforme, R. diaphanum and Gigaspora rosea, and their symbiotic lifestyle signature.</title>
        <authorList>
            <person name="Morin E."/>
            <person name="San Clemente H."/>
            <person name="Chen E.C.H."/>
            <person name="De La Providencia I."/>
            <person name="Hainaut M."/>
            <person name="Kuo A."/>
            <person name="Kohler A."/>
            <person name="Murat C."/>
            <person name="Tang N."/>
            <person name="Roy S."/>
            <person name="Loubradou J."/>
            <person name="Henrissat B."/>
            <person name="Grigoriev I.V."/>
            <person name="Corradi N."/>
            <person name="Roux C."/>
            <person name="Martin F.M."/>
        </authorList>
    </citation>
    <scope>NUCLEOTIDE SEQUENCE [LARGE SCALE GENOMIC DNA]</scope>
    <source>
        <strain evidence="2 3">DAOM 227022</strain>
    </source>
</reference>
<evidence type="ECO:0000313" key="3">
    <source>
        <dbReference type="Proteomes" id="UP000265703"/>
    </source>
</evidence>
<feature type="compositionally biased region" description="Polar residues" evidence="1">
    <location>
        <begin position="190"/>
        <end position="210"/>
    </location>
</feature>
<sequence length="210" mass="22109">MPNPLSHCLFQEYPPTQLYQQEIKAVYQQEVLKIECRNTQGRRAVEVVRTKFKDYTYSLNDLELPQRPSNDNQNNLTKVKAAWRYLDVHDVGRSAVAKRRNVHIRARLMRGRGEGGGEGEDGDSSGGEGDGGSSGGKGGGGSDGKGGGGSGGKDGGGGGGGDNGDDEGGGSGDRNSGDDRNESVGDGWDESSNNESGNWGKINSSNSDNN</sequence>
<comment type="caution">
    <text evidence="2">The sequence shown here is derived from an EMBL/GenBank/DDBJ whole genome shotgun (WGS) entry which is preliminary data.</text>
</comment>
<feature type="compositionally biased region" description="Gly residues" evidence="1">
    <location>
        <begin position="124"/>
        <end position="162"/>
    </location>
</feature>
<proteinExistence type="predicted"/>
<dbReference type="AlphaFoldDB" id="A0A397S6L3"/>
<name>A0A397S6L3_9GLOM</name>
<organism evidence="2 3">
    <name type="scientific">Glomus cerebriforme</name>
    <dbReference type="NCBI Taxonomy" id="658196"/>
    <lineage>
        <taxon>Eukaryota</taxon>
        <taxon>Fungi</taxon>
        <taxon>Fungi incertae sedis</taxon>
        <taxon>Mucoromycota</taxon>
        <taxon>Glomeromycotina</taxon>
        <taxon>Glomeromycetes</taxon>
        <taxon>Glomerales</taxon>
        <taxon>Glomeraceae</taxon>
        <taxon>Glomus</taxon>
    </lineage>
</organism>
<feature type="region of interest" description="Disordered" evidence="1">
    <location>
        <begin position="108"/>
        <end position="210"/>
    </location>
</feature>
<gene>
    <name evidence="2" type="ORF">C1645_837481</name>
</gene>
<keyword evidence="3" id="KW-1185">Reference proteome</keyword>
<dbReference type="EMBL" id="QKYT01000842">
    <property type="protein sequence ID" value="RIA81132.1"/>
    <property type="molecule type" value="Genomic_DNA"/>
</dbReference>